<protein>
    <recommendedName>
        <fullName evidence="6">Glycosyltransferase 2-like domain-containing protein</fullName>
    </recommendedName>
</protein>
<comment type="caution">
    <text evidence="7">The sequence shown here is derived from an EMBL/GenBank/DDBJ whole genome shotgun (WGS) entry which is preliminary data.</text>
</comment>
<dbReference type="Pfam" id="PF00535">
    <property type="entry name" value="Glycos_transf_2"/>
    <property type="match status" value="1"/>
</dbReference>
<evidence type="ECO:0000256" key="2">
    <source>
        <dbReference type="ARBA" id="ARBA00006739"/>
    </source>
</evidence>
<dbReference type="PANTHER" id="PTHR43179">
    <property type="entry name" value="RHAMNOSYLTRANSFERASE WBBL"/>
    <property type="match status" value="1"/>
</dbReference>
<dbReference type="EMBL" id="BAAAWD010000006">
    <property type="protein sequence ID" value="GAA2997236.1"/>
    <property type="molecule type" value="Genomic_DNA"/>
</dbReference>
<accession>A0ABP6KD57</accession>
<dbReference type="RefSeq" id="WP_344890809.1">
    <property type="nucleotide sequence ID" value="NZ_BAAAWD010000006.1"/>
</dbReference>
<evidence type="ECO:0000256" key="1">
    <source>
        <dbReference type="ARBA" id="ARBA00004776"/>
    </source>
</evidence>
<evidence type="ECO:0000313" key="7">
    <source>
        <dbReference type="EMBL" id="GAA2997236.1"/>
    </source>
</evidence>
<feature type="domain" description="Glycosyltransferase 2-like" evidence="6">
    <location>
        <begin position="21"/>
        <end position="144"/>
    </location>
</feature>
<keyword evidence="8" id="KW-1185">Reference proteome</keyword>
<evidence type="ECO:0000256" key="5">
    <source>
        <dbReference type="SAM" id="MobiDB-lite"/>
    </source>
</evidence>
<sequence>MTPERPDGTGAAVPDRPPLAIVIVTYASGRVVEGCLSSLEAALAGAGPARVIVVDNASPDDTVERVRRAAPWAEVVQTGRNGGFAAGVNAGIAAADGCDVFVLNPDIRLAPGSVLPLRRALAVPGTGVVAPRLTSETGELHLSLRRRPTVTRALGEALLGGHRAGRIPALGELVVDPAAYDGPRTARTADWVTGAAWLVSRACLDALGPLDERYFLYSEETEYMLRAGRAGFAIRYEPESRAVHLGGEQSVSSRLWAISAANRVRMHRELHGGPRGLLMRLAVGLNELIRGVARGREGGRRHRAALRELVVMRRWPRLPAEPGSAASAASPSSAGSAGSAGSASSASSEGPAAGDAPGYICFSAQDWWYHNRAHSDFQLMRSIAARRKVLVVNSIGMRMPLPGRSTQVLRRVGRKLRSVAMLVRRPLPELPGFHVMSPLPLPFYGSPAARRVNALLVRTQVRVVAWALGLHRPVIVVTIPTAWDVVRPMRRRALVFNRSDRHSSFPESDRKTIETLERGLLEGADHVLYASRALMREEIPITGDRAYLLDHGVDVDHFRRYPESEWPADLRAVPGPRVGFFGALDDYLVDVGLLERLAVELPGVSLVLIGDATVPMDRLTRHPNVHWLGFRPYERIPAYGSGFDVAIMPWLDTPWIRNSNPIKLKEYLALGLPVVSTPFEELTGYADRVRIATDADLFVEAVRVSLREGGPLPAEALRDSVLGASWSSRAERLTALVEPSTGPPAAPTSASIHEPATEPMTEPVPEPLAGPAPGRVAS</sequence>
<gene>
    <name evidence="7" type="ORF">GCM10017559_17250</name>
</gene>
<dbReference type="Proteomes" id="UP001499930">
    <property type="component" value="Unassembled WGS sequence"/>
</dbReference>
<name>A0ABP6KD57_9ACTN</name>
<evidence type="ECO:0000256" key="3">
    <source>
        <dbReference type="ARBA" id="ARBA00022676"/>
    </source>
</evidence>
<proteinExistence type="inferred from homology"/>
<reference evidence="8" key="1">
    <citation type="journal article" date="2019" name="Int. J. Syst. Evol. Microbiol.">
        <title>The Global Catalogue of Microorganisms (GCM) 10K type strain sequencing project: providing services to taxonomists for standard genome sequencing and annotation.</title>
        <authorList>
            <consortium name="The Broad Institute Genomics Platform"/>
            <consortium name="The Broad Institute Genome Sequencing Center for Infectious Disease"/>
            <person name="Wu L."/>
            <person name="Ma J."/>
        </authorList>
    </citation>
    <scope>NUCLEOTIDE SEQUENCE [LARGE SCALE GENOMIC DNA]</scope>
    <source>
        <strain evidence="8">JCM 3106</strain>
    </source>
</reference>
<comment type="pathway">
    <text evidence="1">Cell wall biogenesis; cell wall polysaccharide biosynthesis.</text>
</comment>
<organism evidence="7 8">
    <name type="scientific">Streptosporangium longisporum</name>
    <dbReference type="NCBI Taxonomy" id="46187"/>
    <lineage>
        <taxon>Bacteria</taxon>
        <taxon>Bacillati</taxon>
        <taxon>Actinomycetota</taxon>
        <taxon>Actinomycetes</taxon>
        <taxon>Streptosporangiales</taxon>
        <taxon>Streptosporangiaceae</taxon>
        <taxon>Streptosporangium</taxon>
    </lineage>
</organism>
<dbReference type="InterPro" id="IPR029044">
    <property type="entry name" value="Nucleotide-diphossugar_trans"/>
</dbReference>
<dbReference type="CDD" id="cd04186">
    <property type="entry name" value="GT_2_like_c"/>
    <property type="match status" value="1"/>
</dbReference>
<evidence type="ECO:0000259" key="6">
    <source>
        <dbReference type="Pfam" id="PF00535"/>
    </source>
</evidence>
<evidence type="ECO:0000256" key="4">
    <source>
        <dbReference type="ARBA" id="ARBA00022679"/>
    </source>
</evidence>
<dbReference type="InterPro" id="IPR001173">
    <property type="entry name" value="Glyco_trans_2-like"/>
</dbReference>
<dbReference type="SUPFAM" id="SSF53448">
    <property type="entry name" value="Nucleotide-diphospho-sugar transferases"/>
    <property type="match status" value="1"/>
</dbReference>
<keyword evidence="4" id="KW-0808">Transferase</keyword>
<evidence type="ECO:0000313" key="8">
    <source>
        <dbReference type="Proteomes" id="UP001499930"/>
    </source>
</evidence>
<feature type="region of interest" description="Disordered" evidence="5">
    <location>
        <begin position="321"/>
        <end position="349"/>
    </location>
</feature>
<keyword evidence="3" id="KW-0328">Glycosyltransferase</keyword>
<dbReference type="Gene3D" id="3.40.50.2000">
    <property type="entry name" value="Glycogen Phosphorylase B"/>
    <property type="match status" value="1"/>
</dbReference>
<dbReference type="Pfam" id="PF13692">
    <property type="entry name" value="Glyco_trans_1_4"/>
    <property type="match status" value="1"/>
</dbReference>
<feature type="region of interest" description="Disordered" evidence="5">
    <location>
        <begin position="736"/>
        <end position="778"/>
    </location>
</feature>
<dbReference type="Gene3D" id="3.40.50.11010">
    <property type="match status" value="1"/>
</dbReference>
<dbReference type="Gene3D" id="3.90.550.10">
    <property type="entry name" value="Spore Coat Polysaccharide Biosynthesis Protein SpsA, Chain A"/>
    <property type="match status" value="1"/>
</dbReference>
<comment type="similarity">
    <text evidence="2">Belongs to the glycosyltransferase 2 family.</text>
</comment>
<dbReference type="PANTHER" id="PTHR43179:SF12">
    <property type="entry name" value="GALACTOFURANOSYLTRANSFERASE GLFT2"/>
    <property type="match status" value="1"/>
</dbReference>
<dbReference type="SUPFAM" id="SSF53756">
    <property type="entry name" value="UDP-Glycosyltransferase/glycogen phosphorylase"/>
    <property type="match status" value="1"/>
</dbReference>